<dbReference type="GO" id="GO:0004126">
    <property type="term" value="F:cytidine deaminase activity"/>
    <property type="evidence" value="ECO:0007669"/>
    <property type="project" value="TreeGrafter"/>
</dbReference>
<dbReference type="SUPFAM" id="SSF53927">
    <property type="entry name" value="Cytidine deaminase-like"/>
    <property type="match status" value="1"/>
</dbReference>
<dbReference type="InterPro" id="IPR002125">
    <property type="entry name" value="CMP_dCMP_dom"/>
</dbReference>
<proteinExistence type="inferred from homology"/>
<reference evidence="4" key="1">
    <citation type="submission" date="2018-02" db="EMBL/GenBank/DDBJ databases">
        <authorList>
            <person name="Clavel T."/>
            <person name="Strowig T."/>
        </authorList>
    </citation>
    <scope>NUCLEOTIDE SEQUENCE [LARGE SCALE GENOMIC DNA]</scope>
    <source>
        <strain evidence="4">DSM 100764</strain>
    </source>
</reference>
<evidence type="ECO:0000313" key="4">
    <source>
        <dbReference type="Proteomes" id="UP000244925"/>
    </source>
</evidence>
<comment type="caution">
    <text evidence="3">The sequence shown here is derived from an EMBL/GenBank/DDBJ whole genome shotgun (WGS) entry which is preliminary data.</text>
</comment>
<dbReference type="GO" id="GO:0008270">
    <property type="term" value="F:zinc ion binding"/>
    <property type="evidence" value="ECO:0007669"/>
    <property type="project" value="TreeGrafter"/>
</dbReference>
<dbReference type="CDD" id="cd01283">
    <property type="entry name" value="cytidine_deaminase"/>
    <property type="match status" value="1"/>
</dbReference>
<gene>
    <name evidence="3" type="ORF">C5O25_05400</name>
</gene>
<dbReference type="GO" id="GO:0072527">
    <property type="term" value="P:pyrimidine-containing compound metabolic process"/>
    <property type="evidence" value="ECO:0007669"/>
    <property type="project" value="UniProtKB-ARBA"/>
</dbReference>
<sequence>MTDDPIIIPRRRTSYHELTDSDRELVDAARRATSRAYAPYSHFHVGAAIRLSDGSITEGSNQENAAFPSGTCAERTAAYYAHSAHPDARFEAIAISAMGTDGQPTPTPTPPCGACRQALLEYEKLAGQPARVILDSPGDIYILPSVSSLLPLSFSDF</sequence>
<name>A0A2V1IZN5_9BACT</name>
<dbReference type="Gene3D" id="3.40.140.10">
    <property type="entry name" value="Cytidine Deaminase, domain 2"/>
    <property type="match status" value="1"/>
</dbReference>
<keyword evidence="4" id="KW-1185">Reference proteome</keyword>
<comment type="similarity">
    <text evidence="1">Belongs to the cytidine and deoxycytidylate deaminase family.</text>
</comment>
<organism evidence="3 4">
    <name type="scientific">Paramuribaculum intestinale</name>
    <dbReference type="NCBI Taxonomy" id="2094151"/>
    <lineage>
        <taxon>Bacteria</taxon>
        <taxon>Pseudomonadati</taxon>
        <taxon>Bacteroidota</taxon>
        <taxon>Bacteroidia</taxon>
        <taxon>Bacteroidales</taxon>
        <taxon>Muribaculaceae</taxon>
        <taxon>Paramuribaculum</taxon>
    </lineage>
</organism>
<accession>A0A2V1IZN5</accession>
<dbReference type="PANTHER" id="PTHR11644">
    <property type="entry name" value="CYTIDINE DEAMINASE"/>
    <property type="match status" value="1"/>
</dbReference>
<evidence type="ECO:0000313" key="3">
    <source>
        <dbReference type="EMBL" id="PWB08031.1"/>
    </source>
</evidence>
<dbReference type="EMBL" id="PUBV01000008">
    <property type="protein sequence ID" value="PWB08031.1"/>
    <property type="molecule type" value="Genomic_DNA"/>
</dbReference>
<evidence type="ECO:0000256" key="1">
    <source>
        <dbReference type="ARBA" id="ARBA00006576"/>
    </source>
</evidence>
<protein>
    <submittedName>
        <fullName evidence="3">Cytidine deaminase</fullName>
    </submittedName>
</protein>
<evidence type="ECO:0000259" key="2">
    <source>
        <dbReference type="PROSITE" id="PS51747"/>
    </source>
</evidence>
<dbReference type="GO" id="GO:0055086">
    <property type="term" value="P:nucleobase-containing small molecule metabolic process"/>
    <property type="evidence" value="ECO:0007669"/>
    <property type="project" value="UniProtKB-ARBA"/>
</dbReference>
<dbReference type="RefSeq" id="WP_107035715.1">
    <property type="nucleotide sequence ID" value="NZ_PUBV01000008.1"/>
</dbReference>
<dbReference type="InterPro" id="IPR050202">
    <property type="entry name" value="Cyt/Deoxycyt_deaminase"/>
</dbReference>
<dbReference type="Pfam" id="PF00383">
    <property type="entry name" value="dCMP_cyt_deam_1"/>
    <property type="match status" value="1"/>
</dbReference>
<dbReference type="NCBIfam" id="NF004064">
    <property type="entry name" value="PRK05578.1"/>
    <property type="match status" value="1"/>
</dbReference>
<dbReference type="PANTHER" id="PTHR11644:SF2">
    <property type="entry name" value="CYTIDINE DEAMINASE"/>
    <property type="match status" value="1"/>
</dbReference>
<dbReference type="Proteomes" id="UP000244925">
    <property type="component" value="Unassembled WGS sequence"/>
</dbReference>
<feature type="domain" description="CMP/dCMP-type deaminase" evidence="2">
    <location>
        <begin position="20"/>
        <end position="157"/>
    </location>
</feature>
<dbReference type="PROSITE" id="PS51747">
    <property type="entry name" value="CYT_DCMP_DEAMINASES_2"/>
    <property type="match status" value="1"/>
</dbReference>
<dbReference type="AlphaFoldDB" id="A0A2V1IZN5"/>
<dbReference type="InterPro" id="IPR016193">
    <property type="entry name" value="Cytidine_deaminase-like"/>
</dbReference>
<dbReference type="GO" id="GO:0005829">
    <property type="term" value="C:cytosol"/>
    <property type="evidence" value="ECO:0007669"/>
    <property type="project" value="TreeGrafter"/>
</dbReference>